<keyword evidence="1" id="KW-0472">Membrane</keyword>
<dbReference type="Gene3D" id="3.20.20.450">
    <property type="entry name" value="EAL domain"/>
    <property type="match status" value="1"/>
</dbReference>
<reference evidence="4 5" key="1">
    <citation type="submission" date="2016-06" db="EMBL/GenBank/DDBJ databases">
        <title>The sequenced genome of the ice-adhering bacterium Marinomonas primoryensis, from Antarctica.</title>
        <authorList>
            <person name="Graham L."/>
            <person name="Vance T.D.R."/>
            <person name="Davies P.L."/>
        </authorList>
    </citation>
    <scope>NUCLEOTIDE SEQUENCE [LARGE SCALE GENOMIC DNA]</scope>
    <source>
        <strain evidence="4 5">AceL</strain>
    </source>
</reference>
<name>A0A2Z4PU73_9GAMM</name>
<proteinExistence type="predicted"/>
<dbReference type="PANTHER" id="PTHR33121">
    <property type="entry name" value="CYCLIC DI-GMP PHOSPHODIESTERASE PDEF"/>
    <property type="match status" value="1"/>
</dbReference>
<dbReference type="Pfam" id="PF00563">
    <property type="entry name" value="EAL"/>
    <property type="match status" value="1"/>
</dbReference>
<feature type="transmembrane region" description="Helical" evidence="1">
    <location>
        <begin position="81"/>
        <end position="100"/>
    </location>
</feature>
<evidence type="ECO:0000313" key="4">
    <source>
        <dbReference type="EMBL" id="AWY01086.1"/>
    </source>
</evidence>
<dbReference type="InterPro" id="IPR001633">
    <property type="entry name" value="EAL_dom"/>
</dbReference>
<dbReference type="RefSeq" id="WP_112139304.1">
    <property type="nucleotide sequence ID" value="NZ_CP016181.1"/>
</dbReference>
<dbReference type="Proteomes" id="UP000249898">
    <property type="component" value="Chromosome"/>
</dbReference>
<accession>A0A2Z4PU73</accession>
<evidence type="ECO:0000259" key="2">
    <source>
        <dbReference type="PROSITE" id="PS50883"/>
    </source>
</evidence>
<keyword evidence="1" id="KW-1133">Transmembrane helix</keyword>
<evidence type="ECO:0000313" key="5">
    <source>
        <dbReference type="Proteomes" id="UP000249898"/>
    </source>
</evidence>
<keyword evidence="1" id="KW-0812">Transmembrane</keyword>
<dbReference type="SUPFAM" id="SSF55073">
    <property type="entry name" value="Nucleotide cyclase"/>
    <property type="match status" value="1"/>
</dbReference>
<dbReference type="InterPro" id="IPR000160">
    <property type="entry name" value="GGDEF_dom"/>
</dbReference>
<gene>
    <name evidence="4" type="ORF">A8139_14670</name>
</gene>
<dbReference type="AlphaFoldDB" id="A0A2Z4PU73"/>
<dbReference type="CDD" id="cd01949">
    <property type="entry name" value="GGDEF"/>
    <property type="match status" value="1"/>
</dbReference>
<dbReference type="InterPro" id="IPR050706">
    <property type="entry name" value="Cyclic-di-GMP_PDE-like"/>
</dbReference>
<dbReference type="SMART" id="SM00267">
    <property type="entry name" value="GGDEF"/>
    <property type="match status" value="1"/>
</dbReference>
<dbReference type="PROSITE" id="PS50887">
    <property type="entry name" value="GGDEF"/>
    <property type="match status" value="1"/>
</dbReference>
<dbReference type="NCBIfam" id="TIGR00254">
    <property type="entry name" value="GGDEF"/>
    <property type="match status" value="1"/>
</dbReference>
<feature type="transmembrane region" description="Helical" evidence="1">
    <location>
        <begin position="160"/>
        <end position="178"/>
    </location>
</feature>
<dbReference type="SMART" id="SM00052">
    <property type="entry name" value="EAL"/>
    <property type="match status" value="1"/>
</dbReference>
<feature type="transmembrane region" description="Helical" evidence="1">
    <location>
        <begin position="120"/>
        <end position="139"/>
    </location>
</feature>
<protein>
    <submittedName>
        <fullName evidence="4">Diguanylate cyclase</fullName>
    </submittedName>
</protein>
<feature type="transmembrane region" description="Helical" evidence="1">
    <location>
        <begin position="29"/>
        <end position="50"/>
    </location>
</feature>
<dbReference type="Gene3D" id="3.30.70.270">
    <property type="match status" value="1"/>
</dbReference>
<dbReference type="PANTHER" id="PTHR33121:SF70">
    <property type="entry name" value="SIGNALING PROTEIN YKOW"/>
    <property type="match status" value="1"/>
</dbReference>
<dbReference type="OrthoDB" id="6324269at2"/>
<organism evidence="4 5">
    <name type="scientific">Marinomonas primoryensis</name>
    <dbReference type="NCBI Taxonomy" id="178399"/>
    <lineage>
        <taxon>Bacteria</taxon>
        <taxon>Pseudomonadati</taxon>
        <taxon>Pseudomonadota</taxon>
        <taxon>Gammaproteobacteria</taxon>
        <taxon>Oceanospirillales</taxon>
        <taxon>Oceanospirillaceae</taxon>
        <taxon>Marinomonas</taxon>
    </lineage>
</organism>
<dbReference type="GO" id="GO:0071111">
    <property type="term" value="F:cyclic-guanylate-specific phosphodiesterase activity"/>
    <property type="evidence" value="ECO:0007669"/>
    <property type="project" value="InterPro"/>
</dbReference>
<dbReference type="PROSITE" id="PS50883">
    <property type="entry name" value="EAL"/>
    <property type="match status" value="1"/>
</dbReference>
<dbReference type="SUPFAM" id="SSF141868">
    <property type="entry name" value="EAL domain-like"/>
    <property type="match status" value="1"/>
</dbReference>
<dbReference type="CDD" id="cd01948">
    <property type="entry name" value="EAL"/>
    <property type="match status" value="1"/>
</dbReference>
<dbReference type="InterPro" id="IPR029787">
    <property type="entry name" value="Nucleotide_cyclase"/>
</dbReference>
<dbReference type="Pfam" id="PF00990">
    <property type="entry name" value="GGDEF"/>
    <property type="match status" value="1"/>
</dbReference>
<evidence type="ECO:0000256" key="1">
    <source>
        <dbReference type="SAM" id="Phobius"/>
    </source>
</evidence>
<dbReference type="InterPro" id="IPR043128">
    <property type="entry name" value="Rev_trsase/Diguanyl_cyclase"/>
</dbReference>
<sequence length="750" mass="85304">MLINFLKNYFLVSSDQPLGREEKTFQQSALRILLALTVCIFFISELHSLFIPGELSFLSINSVYLCLLIGLLYFSKKYAKVTAVLFLLTLVTTSFLLLTLSDEFHAEKYALVSLYSLPLITRLLFSFRACLVAMAINVYPFFLMTSDSLNVGQSDLAPSFYFQLLTFVTLNIGLPLAVSRIIQTLESNASHMKVLYRKLNDNYAMYEEFFENTGTPSLLCDQRGKILKANQLARDLISDSKQKYLPDSTITDWLSPLGDTGRFFWQSNVAECTLKQKTNIHIEIRRAALTQHGHYVLHLQNTTQLRAIQQELESTQQTNSRLAHFDLLTLLPNHRHFCHQVNQRIDEQDSHLTGAMFIIRISHFKLLNKQYGKDSANKVILNFSKMLQKRLSEQAIIGRLRGVKFSCFVPLGQTYLIQKKLSTLIHSILPSQITVDGSRLNMDYHVGIAYYHTDGKTAEELLEHCEMALEYSTSIDRFSYYNHNLENKLIEEHKLGLKLSTAIKNKEISIWLQPQVTPNGQICSFEALARWQSNGKFIPPTSFIKIAEDLGLLPLLAENLVRELVVTLSQWQKEHIHTPIAFNLAGQELMNDGFFALLMTLISDNPWLTNMLELEITETSSVMTHPLIHKRLRSLSQYGYSIAIDDFGTGQASLGQLVDIPADILKIDRRFISPLPGDQRHIDIVKSTIQLAESLNMKVIAEGIETKEQANLLAALGCHTLQGYYFAKPSPLSDWTAKDNAKAKELRMVY</sequence>
<dbReference type="InterPro" id="IPR035919">
    <property type="entry name" value="EAL_sf"/>
</dbReference>
<feature type="domain" description="EAL" evidence="2">
    <location>
        <begin position="492"/>
        <end position="743"/>
    </location>
</feature>
<dbReference type="EMBL" id="CP016181">
    <property type="protein sequence ID" value="AWY01086.1"/>
    <property type="molecule type" value="Genomic_DNA"/>
</dbReference>
<evidence type="ECO:0000259" key="3">
    <source>
        <dbReference type="PROSITE" id="PS50887"/>
    </source>
</evidence>
<feature type="domain" description="GGDEF" evidence="3">
    <location>
        <begin position="352"/>
        <end position="483"/>
    </location>
</feature>
<feature type="transmembrane region" description="Helical" evidence="1">
    <location>
        <begin position="56"/>
        <end position="74"/>
    </location>
</feature>